<protein>
    <submittedName>
        <fullName evidence="1">Uncharacterized protein</fullName>
    </submittedName>
</protein>
<reference evidence="1 2" key="1">
    <citation type="submission" date="2013-01" db="EMBL/GenBank/DDBJ databases">
        <authorList>
            <person name="Harkins D.M."/>
            <person name="Durkin A.S."/>
            <person name="Brinkac L.M."/>
            <person name="Haft D.H."/>
            <person name="Selengut J.D."/>
            <person name="Sanka R."/>
            <person name="DePew J."/>
            <person name="Purushe J."/>
            <person name="Whelen A.C."/>
            <person name="Vinetz J.M."/>
            <person name="Sutton G.G."/>
            <person name="Nierman W.C."/>
            <person name="Fouts D.E."/>
        </authorList>
    </citation>
    <scope>NUCLEOTIDE SEQUENCE [LARGE SCALE GENOMIC DNA]</scope>
    <source>
        <strain evidence="1 2">2007001578</strain>
    </source>
</reference>
<comment type="caution">
    <text evidence="1">The sequence shown here is derived from an EMBL/GenBank/DDBJ whole genome shotgun (WGS) entry which is preliminary data.</text>
</comment>
<dbReference type="EMBL" id="AHMH02000021">
    <property type="protein sequence ID" value="EMN02297.1"/>
    <property type="molecule type" value="Genomic_DNA"/>
</dbReference>
<dbReference type="NCBIfam" id="NF038097">
    <property type="entry name" value="KCGN_DNA_rpt"/>
    <property type="match status" value="1"/>
</dbReference>
<evidence type="ECO:0000313" key="2">
    <source>
        <dbReference type="Proteomes" id="UP000012099"/>
    </source>
</evidence>
<proteinExistence type="predicted"/>
<sequence length="41" mass="4955">MCGTLTSSRFNRLFFKLWELLQVRDLTDFFLNCGNSYKFEI</sequence>
<gene>
    <name evidence="1" type="ORF">LEP1GSC035_4522</name>
</gene>
<accession>A0ABP2TD95</accession>
<name>A0ABP2TD95_9LEPT</name>
<evidence type="ECO:0000313" key="1">
    <source>
        <dbReference type="EMBL" id="EMN02297.1"/>
    </source>
</evidence>
<dbReference type="Proteomes" id="UP000012099">
    <property type="component" value="Unassembled WGS sequence"/>
</dbReference>
<organism evidence="1 2">
    <name type="scientific">Leptospira noguchii str. 2007001578</name>
    <dbReference type="NCBI Taxonomy" id="1049974"/>
    <lineage>
        <taxon>Bacteria</taxon>
        <taxon>Pseudomonadati</taxon>
        <taxon>Spirochaetota</taxon>
        <taxon>Spirochaetia</taxon>
        <taxon>Leptospirales</taxon>
        <taxon>Leptospiraceae</taxon>
        <taxon>Leptospira</taxon>
    </lineage>
</organism>
<keyword evidence="2" id="KW-1185">Reference proteome</keyword>